<dbReference type="InterPro" id="IPR023393">
    <property type="entry name" value="START-like_dom_sf"/>
</dbReference>
<dbReference type="Gene3D" id="3.30.530.20">
    <property type="match status" value="1"/>
</dbReference>
<dbReference type="Proteomes" id="UP000813824">
    <property type="component" value="Unassembled WGS sequence"/>
</dbReference>
<gene>
    <name evidence="1" type="ORF">BXZ70DRAFT_1005787</name>
</gene>
<dbReference type="CDD" id="cd07822">
    <property type="entry name" value="SRPBCC_4"/>
    <property type="match status" value="1"/>
</dbReference>
<dbReference type="Pfam" id="PF10604">
    <property type="entry name" value="Polyketide_cyc2"/>
    <property type="match status" value="1"/>
</dbReference>
<evidence type="ECO:0008006" key="3">
    <source>
        <dbReference type="Google" id="ProtNLM"/>
    </source>
</evidence>
<comment type="caution">
    <text evidence="1">The sequence shown here is derived from an EMBL/GenBank/DDBJ whole genome shotgun (WGS) entry which is preliminary data.</text>
</comment>
<dbReference type="SUPFAM" id="SSF55961">
    <property type="entry name" value="Bet v1-like"/>
    <property type="match status" value="1"/>
</dbReference>
<sequence>MAHLPPSADSGWAMKASQTIDAPVEIVWKVLLDFPSYAEWNPFVRKQVVTDKANNVLDNQTAVEGAMLNMTTNIPPSMSPSASARETRVTISHVDHDKHTVSWVFDSMPSFLLRSVRWQSVTATEDGKSRYESIEVFSGSLVSIMKIFIGSDLKKAFDGMAEGLKKRSEQRQAAQAQ</sequence>
<keyword evidence="2" id="KW-1185">Reference proteome</keyword>
<dbReference type="OrthoDB" id="509124at2759"/>
<evidence type="ECO:0000313" key="2">
    <source>
        <dbReference type="Proteomes" id="UP000813824"/>
    </source>
</evidence>
<dbReference type="AlphaFoldDB" id="A0A8K0UT65"/>
<dbReference type="PANTHER" id="PTHR36166">
    <property type="entry name" value="CHROMOSOME 9, WHOLE GENOME SHOTGUN SEQUENCE"/>
    <property type="match status" value="1"/>
</dbReference>
<dbReference type="PANTHER" id="PTHR36166:SF1">
    <property type="entry name" value="SRPBCC DOMAIN-CONTAINING PROTEIN"/>
    <property type="match status" value="1"/>
</dbReference>
<dbReference type="EMBL" id="JAEVFJ010000007">
    <property type="protein sequence ID" value="KAH8103362.1"/>
    <property type="molecule type" value="Genomic_DNA"/>
</dbReference>
<protein>
    <recommendedName>
        <fullName evidence="3">Coenzyme Q-binding protein COQ10 START domain-containing protein</fullName>
    </recommendedName>
</protein>
<dbReference type="InterPro" id="IPR019587">
    <property type="entry name" value="Polyketide_cyclase/dehydratase"/>
</dbReference>
<evidence type="ECO:0000313" key="1">
    <source>
        <dbReference type="EMBL" id="KAH8103362.1"/>
    </source>
</evidence>
<organism evidence="1 2">
    <name type="scientific">Cristinia sonorae</name>
    <dbReference type="NCBI Taxonomy" id="1940300"/>
    <lineage>
        <taxon>Eukaryota</taxon>
        <taxon>Fungi</taxon>
        <taxon>Dikarya</taxon>
        <taxon>Basidiomycota</taxon>
        <taxon>Agaricomycotina</taxon>
        <taxon>Agaricomycetes</taxon>
        <taxon>Agaricomycetidae</taxon>
        <taxon>Agaricales</taxon>
        <taxon>Pleurotineae</taxon>
        <taxon>Stephanosporaceae</taxon>
        <taxon>Cristinia</taxon>
    </lineage>
</organism>
<reference evidence="1" key="1">
    <citation type="journal article" date="2021" name="New Phytol.">
        <title>Evolutionary innovations through gain and loss of genes in the ectomycorrhizal Boletales.</title>
        <authorList>
            <person name="Wu G."/>
            <person name="Miyauchi S."/>
            <person name="Morin E."/>
            <person name="Kuo A."/>
            <person name="Drula E."/>
            <person name="Varga T."/>
            <person name="Kohler A."/>
            <person name="Feng B."/>
            <person name="Cao Y."/>
            <person name="Lipzen A."/>
            <person name="Daum C."/>
            <person name="Hundley H."/>
            <person name="Pangilinan J."/>
            <person name="Johnson J."/>
            <person name="Barry K."/>
            <person name="LaButti K."/>
            <person name="Ng V."/>
            <person name="Ahrendt S."/>
            <person name="Min B."/>
            <person name="Choi I.G."/>
            <person name="Park H."/>
            <person name="Plett J.M."/>
            <person name="Magnuson J."/>
            <person name="Spatafora J.W."/>
            <person name="Nagy L.G."/>
            <person name="Henrissat B."/>
            <person name="Grigoriev I.V."/>
            <person name="Yang Z.L."/>
            <person name="Xu J."/>
            <person name="Martin F.M."/>
        </authorList>
    </citation>
    <scope>NUCLEOTIDE SEQUENCE</scope>
    <source>
        <strain evidence="1">KKN 215</strain>
    </source>
</reference>
<proteinExistence type="predicted"/>
<name>A0A8K0UT65_9AGAR</name>
<accession>A0A8K0UT65</accession>